<evidence type="ECO:0000256" key="10">
    <source>
        <dbReference type="ARBA" id="ARBA00022737"/>
    </source>
</evidence>
<evidence type="ECO:0000256" key="11">
    <source>
        <dbReference type="ARBA" id="ARBA00023187"/>
    </source>
</evidence>
<dbReference type="InterPro" id="IPR036322">
    <property type="entry name" value="WD40_repeat_dom_sf"/>
</dbReference>
<dbReference type="InterPro" id="IPR001680">
    <property type="entry name" value="WD40_rpt"/>
</dbReference>
<keyword evidence="10" id="KW-0677">Repeat</keyword>
<protein>
    <recommendedName>
        <fullName evidence="4">Pre-mRNA-splicing factor ISY1</fullName>
    </recommendedName>
    <alternativeName>
        <fullName evidence="15">Pre-mRNA-splicing factor isy1</fullName>
    </alternativeName>
</protein>
<evidence type="ECO:0000256" key="6">
    <source>
        <dbReference type="ARBA" id="ARBA00022552"/>
    </source>
</evidence>
<evidence type="ECO:0000259" key="18">
    <source>
        <dbReference type="Pfam" id="PF23097"/>
    </source>
</evidence>
<keyword evidence="12" id="KW-0539">Nucleus</keyword>
<evidence type="ECO:0000256" key="4">
    <source>
        <dbReference type="ARBA" id="ARBA00019194"/>
    </source>
</evidence>
<dbReference type="InterPro" id="IPR037200">
    <property type="entry name" value="Isy1_sf"/>
</dbReference>
<dbReference type="GO" id="GO:0000350">
    <property type="term" value="P:generation of catalytic spliceosome for second transesterification step"/>
    <property type="evidence" value="ECO:0007669"/>
    <property type="project" value="InterPro"/>
</dbReference>
<keyword evidence="9" id="KW-0507">mRNA processing</keyword>
<keyword evidence="7" id="KW-0597">Phosphoprotein</keyword>
<gene>
    <name evidence="20" type="ORF">CA7LBN_003115</name>
</gene>
<comment type="subcellular location">
    <subcellularLocation>
        <location evidence="1">Nucleus</location>
        <location evidence="1">Nucleolus</location>
    </subcellularLocation>
</comment>
<feature type="compositionally biased region" description="Basic and acidic residues" evidence="16">
    <location>
        <begin position="1133"/>
        <end position="1143"/>
    </location>
</feature>
<dbReference type="GO" id="GO:0005684">
    <property type="term" value="C:U2-type spliceosomal complex"/>
    <property type="evidence" value="ECO:0007669"/>
    <property type="project" value="UniProtKB-ARBA"/>
</dbReference>
<evidence type="ECO:0000313" key="20">
    <source>
        <dbReference type="EMBL" id="QWW24281.1"/>
    </source>
</evidence>
<dbReference type="InterPro" id="IPR009360">
    <property type="entry name" value="Isy1"/>
</dbReference>
<dbReference type="InterPro" id="IPR029012">
    <property type="entry name" value="Helix_hairpin_bin_sf"/>
</dbReference>
<evidence type="ECO:0000256" key="9">
    <source>
        <dbReference type="ARBA" id="ARBA00022728"/>
    </source>
</evidence>
<evidence type="ECO:0000256" key="3">
    <source>
        <dbReference type="ARBA" id="ARBA00007002"/>
    </source>
</evidence>
<dbReference type="InterPro" id="IPR056550">
    <property type="entry name" value="NOL10_2nd"/>
</dbReference>
<evidence type="ECO:0000256" key="8">
    <source>
        <dbReference type="ARBA" id="ARBA00022574"/>
    </source>
</evidence>
<dbReference type="Pfam" id="PF23097">
    <property type="entry name" value="NOL10_2nd"/>
    <property type="match status" value="1"/>
</dbReference>
<dbReference type="GO" id="GO:0000974">
    <property type="term" value="C:Prp19 complex"/>
    <property type="evidence" value="ECO:0007669"/>
    <property type="project" value="UniProtKB-ARBA"/>
</dbReference>
<feature type="compositionally biased region" description="Basic residues" evidence="16">
    <location>
        <begin position="1286"/>
        <end position="1298"/>
    </location>
</feature>
<evidence type="ECO:0000256" key="2">
    <source>
        <dbReference type="ARBA" id="ARBA00005264"/>
    </source>
</evidence>
<dbReference type="GO" id="GO:0032040">
    <property type="term" value="C:small-subunit processome"/>
    <property type="evidence" value="ECO:0007669"/>
    <property type="project" value="TreeGrafter"/>
</dbReference>
<feature type="compositionally biased region" description="Basic and acidic residues" evidence="16">
    <location>
        <begin position="1220"/>
        <end position="1248"/>
    </location>
</feature>
<dbReference type="GO" id="GO:0071014">
    <property type="term" value="C:post-mRNA release spliceosomal complex"/>
    <property type="evidence" value="ECO:0007669"/>
    <property type="project" value="UniProtKB-ARBA"/>
</dbReference>
<dbReference type="SUPFAM" id="SSF140102">
    <property type="entry name" value="ISY1 domain-like"/>
    <property type="match status" value="1"/>
</dbReference>
<keyword evidence="9" id="KW-0747">Spliceosome</keyword>
<keyword evidence="11" id="KW-0508">mRNA splicing</keyword>
<dbReference type="InterPro" id="IPR056551">
    <property type="entry name" value="Beta-prop_NOL10_N"/>
</dbReference>
<comment type="similarity">
    <text evidence="2">Belongs to the WD repeat NOL10/ENP2 family.</text>
</comment>
<dbReference type="GO" id="GO:0000462">
    <property type="term" value="P:maturation of SSU-rRNA from tricistronic rRNA transcript (SSU-rRNA, 5.8S rRNA, LSU-rRNA)"/>
    <property type="evidence" value="ECO:0007669"/>
    <property type="project" value="TreeGrafter"/>
</dbReference>
<dbReference type="SUPFAM" id="SSF50978">
    <property type="entry name" value="WD40 repeat-like"/>
    <property type="match status" value="1"/>
</dbReference>
<dbReference type="InterPro" id="IPR040382">
    <property type="entry name" value="NOL10/Enp2"/>
</dbReference>
<feature type="domain" description="NUC153" evidence="17">
    <location>
        <begin position="1104"/>
        <end position="1131"/>
    </location>
</feature>
<evidence type="ECO:0000256" key="15">
    <source>
        <dbReference type="ARBA" id="ARBA00073166"/>
    </source>
</evidence>
<sequence>MQSFESKNPFPQCNLLNEPFEVFSKGHALVEKLSIQLATPAKQSDVSGEDCVLAASLLENMAGLLSQARSSVLVSVFVHLLSLHITTNKLFNSLLKKLVCGHPADNEQNSNADCAAGQEPDWWCQLQQLGSVSGTSGAAFAIWCRSAGSSCSLTLQENKDLIACIASNLKEILQALGHYNSASPKPIQNLQSSSITSKYSTGTKPPINDVSVDWPALSNLMIREDVGEIASFCLLQSSNAVESLIEFYKSGKTDAQTSASVRVMELLCSKPSLIFIAQHGSAPGADSIIKKFFDAPKPAFISAYMNPTHLLCEVLCHKKLDLMEFPILPHCQELAAHRVECLATYNMLALLKTHNETNRSSSITTILCDAVYLTSLNIHLSHEDNFNFCDPFETIFVNSDLPPVARKNYFYASTYPCSRSSLSEQLKLKNFVSLLASTIGCLFRALQPLISQEFLEGEFGEAATVLEHKLKMIRVEKIFAAVVAAFSSLEASGDSPLAEFVKRDGIAVLRKILQSLRTQREEPSTYKEVVWIPIFNLANDICFSDISLAPAVLKIFERFAEDLNLENNEGVISSALSQLFSTFDDGTEDYPNVAKLTTWDRSGVEETQVSREEYEFLIDFSNPVSSKGQGHQNRRLSDTFASKKNDVAGSNVSRSLPDWIAKKRKRDLKRDADYMNRVELIQDFEFSEASNRIKITPDGQYAMATGTYKPQIHLYDFSNLSLKFDRHTDAENVDFTILSNDWTKSVHLQNDRTIEFHTKGGIHYKTRIPKFGRSLTFNKANCDLLVGASGNEIYRLNLEQGRFLNPYILDSEEGVNAVDINPVHGLIAAALEEGTVEFWDPRSRQRAAKLFVNEHLGEPLQVTAASFRNDGLNFACGTSSGKALIYDLRTSVPAVVKDQGYGFDVNKVIWIDENTNDSNKILTADKRIAKIWSRFDGKPYTSMEPSVDINDVAYVKESGMFFMANEGMPMHAFYVPHLGPAPKWCSFLDNITEELEEKPSDAVYSNYRFITREDVAKLNLSHLVGTSVMRSYMHGYFINTELYEKVSLIANPNSYRDQREREIRKKIEKERESRIRTTGAANSSKIKVNKDLHEKLEGRDVASDDRFAELFENPEFAVDEESHEYRQLNPVRSTKDVTSDRARGLTAAEESEEEKLNGDAKESSSESEESESEKEEDPEEVKRRGEKVAKELEKLRQKKERQKEEARFMNSMKAVTSDETEAKNSETFEKQVDRLQKVVKNKKTDDARVRRHGKGEMEMTFQPRKEKKPKFRSDRDDEEVDETQKGRTKQRFAGRRSAGRNQNKEKNQSHLHRYYAQQERDAGVLETNPALRPKYVQKVNSLPQAERWRSTVLTEISVKLTDINDPSLGLDEIRSLNDTLNKLQREKRAWEYHIRKLGGADYSKQRNQVQGMIVNGIRYYGRARELPEASCEKVMSEEAKEEPHIPLAYYDAYGQTWNKPIVADLQYVQGEVNGALGEKIFPVESIPLKAGDLPTNKDVERMLLERQKAQIRAQLQG</sequence>
<dbReference type="Proteomes" id="UP000825438">
    <property type="component" value="Chromosome III"/>
</dbReference>
<dbReference type="Gene3D" id="2.130.10.10">
    <property type="entry name" value="YVTN repeat-like/Quinoprotein amine dehydrogenase"/>
    <property type="match status" value="1"/>
</dbReference>
<evidence type="ECO:0000256" key="13">
    <source>
        <dbReference type="ARBA" id="ARBA00058105"/>
    </source>
</evidence>
<dbReference type="InterPro" id="IPR015943">
    <property type="entry name" value="WD40/YVTN_repeat-like_dom_sf"/>
</dbReference>
<evidence type="ECO:0000259" key="19">
    <source>
        <dbReference type="Pfam" id="PF23098"/>
    </source>
</evidence>
<dbReference type="Pfam" id="PF06246">
    <property type="entry name" value="Isy1"/>
    <property type="match status" value="1"/>
</dbReference>
<name>A0A8F2W2H2_CANAR</name>
<dbReference type="GO" id="GO:0030686">
    <property type="term" value="C:90S preribosome"/>
    <property type="evidence" value="ECO:0007669"/>
    <property type="project" value="TreeGrafter"/>
</dbReference>
<reference evidence="20" key="1">
    <citation type="submission" date="2021-06" db="EMBL/GenBank/DDBJ databases">
        <title>Candida auris outbreak in lebanese hospital.</title>
        <authorList>
            <person name="Finianos M."/>
        </authorList>
    </citation>
    <scope>NUCLEOTIDE SEQUENCE</scope>
    <source>
        <strain evidence="20">CA7LBN</strain>
    </source>
</reference>
<evidence type="ECO:0000256" key="14">
    <source>
        <dbReference type="ARBA" id="ARBA00064135"/>
    </source>
</evidence>
<dbReference type="PANTHER" id="PTHR14927">
    <property type="entry name" value="NUCLEOLAR PROTEIN 10"/>
    <property type="match status" value="1"/>
</dbReference>
<proteinExistence type="inferred from homology"/>
<dbReference type="Pfam" id="PF08159">
    <property type="entry name" value="NUC153"/>
    <property type="match status" value="1"/>
</dbReference>
<evidence type="ECO:0000256" key="5">
    <source>
        <dbReference type="ARBA" id="ARBA00022517"/>
    </source>
</evidence>
<keyword evidence="6" id="KW-0698">rRNA processing</keyword>
<dbReference type="SMART" id="SM00320">
    <property type="entry name" value="WD40"/>
    <property type="match status" value="3"/>
</dbReference>
<keyword evidence="8" id="KW-0853">WD repeat</keyword>
<feature type="compositionally biased region" description="Basic and acidic residues" evidence="16">
    <location>
        <begin position="1180"/>
        <end position="1207"/>
    </location>
</feature>
<feature type="domain" description="Nucleolar protein 10-like N-terminal" evidence="19">
    <location>
        <begin position="652"/>
        <end position="998"/>
    </location>
</feature>
<comment type="similarity">
    <text evidence="3">Belongs to the ISY1 family.</text>
</comment>
<comment type="subunit">
    <text evidence="14">Component of the 90S pre-ribosomes.</text>
</comment>
<evidence type="ECO:0000259" key="17">
    <source>
        <dbReference type="Pfam" id="PF08159"/>
    </source>
</evidence>
<dbReference type="FunFam" id="2.130.10.10:FF:000537">
    <property type="entry name" value="Ribosome biogenesis protein ENP2"/>
    <property type="match status" value="1"/>
</dbReference>
<dbReference type="Gene3D" id="1.10.287.660">
    <property type="entry name" value="Helix hairpin bin"/>
    <property type="match status" value="1"/>
</dbReference>
<evidence type="ECO:0000256" key="1">
    <source>
        <dbReference type="ARBA" id="ARBA00004604"/>
    </source>
</evidence>
<accession>A0A8F2W2H2</accession>
<dbReference type="InterPro" id="IPR012580">
    <property type="entry name" value="NUC153"/>
</dbReference>
<dbReference type="FunFam" id="1.10.287.660:FF:000001">
    <property type="entry name" value="pre-mRNA-splicing factor ISY1 homolog"/>
    <property type="match status" value="1"/>
</dbReference>
<feature type="region of interest" description="Disordered" evidence="16">
    <location>
        <begin position="1119"/>
        <end position="1309"/>
    </location>
</feature>
<feature type="compositionally biased region" description="Acidic residues" evidence="16">
    <location>
        <begin position="1165"/>
        <end position="1179"/>
    </location>
</feature>
<keyword evidence="5" id="KW-0690">Ribosome biogenesis</keyword>
<dbReference type="EMBL" id="CP076751">
    <property type="protein sequence ID" value="QWW24281.1"/>
    <property type="molecule type" value="Genomic_DNA"/>
</dbReference>
<evidence type="ECO:0000256" key="16">
    <source>
        <dbReference type="SAM" id="MobiDB-lite"/>
    </source>
</evidence>
<dbReference type="PANTHER" id="PTHR14927:SF0">
    <property type="entry name" value="NUCLEOLAR PROTEIN 10"/>
    <property type="match status" value="1"/>
</dbReference>
<comment type="function">
    <text evidence="13">May be involved in rRNA-processing and ribosome biosynthesis.</text>
</comment>
<evidence type="ECO:0000256" key="12">
    <source>
        <dbReference type="ARBA" id="ARBA00023242"/>
    </source>
</evidence>
<feature type="domain" description="Nucleolar protein 10-like second" evidence="18">
    <location>
        <begin position="1003"/>
        <end position="1051"/>
    </location>
</feature>
<organism evidence="20">
    <name type="scientific">Candidozyma auris</name>
    <name type="common">Yeast</name>
    <name type="synonym">Candida auris</name>
    <dbReference type="NCBI Taxonomy" id="498019"/>
    <lineage>
        <taxon>Eukaryota</taxon>
        <taxon>Fungi</taxon>
        <taxon>Dikarya</taxon>
        <taxon>Ascomycota</taxon>
        <taxon>Saccharomycotina</taxon>
        <taxon>Pichiomycetes</taxon>
        <taxon>Metschnikowiaceae</taxon>
        <taxon>Candidozyma</taxon>
    </lineage>
</organism>
<feature type="region of interest" description="Disordered" evidence="16">
    <location>
        <begin position="1070"/>
        <end position="1091"/>
    </location>
</feature>
<dbReference type="Pfam" id="PF23098">
    <property type="entry name" value="Beta-prop_NOL10_N"/>
    <property type="match status" value="1"/>
</dbReference>
<feature type="compositionally biased region" description="Basic and acidic residues" evidence="16">
    <location>
        <begin position="1154"/>
        <end position="1164"/>
    </location>
</feature>
<evidence type="ECO:0000256" key="7">
    <source>
        <dbReference type="ARBA" id="ARBA00022553"/>
    </source>
</evidence>